<dbReference type="RefSeq" id="XP_060460282.1">
    <property type="nucleotide sequence ID" value="XM_060604049.1"/>
</dbReference>
<dbReference type="SMART" id="SM00906">
    <property type="entry name" value="Fungal_trans"/>
    <property type="match status" value="1"/>
</dbReference>
<dbReference type="CDD" id="cd00067">
    <property type="entry name" value="GAL4"/>
    <property type="match status" value="1"/>
</dbReference>
<proteinExistence type="predicted"/>
<dbReference type="Proteomes" id="UP001233271">
    <property type="component" value="Chromosome 7b"/>
</dbReference>
<dbReference type="GO" id="GO:0000981">
    <property type="term" value="F:DNA-binding transcription factor activity, RNA polymerase II-specific"/>
    <property type="evidence" value="ECO:0007669"/>
    <property type="project" value="InterPro"/>
</dbReference>
<dbReference type="GO" id="GO:0008270">
    <property type="term" value="F:zinc ion binding"/>
    <property type="evidence" value="ECO:0007669"/>
    <property type="project" value="InterPro"/>
</dbReference>
<dbReference type="EMBL" id="AP028219">
    <property type="protein sequence ID" value="BEI95017.1"/>
    <property type="molecule type" value="Genomic_DNA"/>
</dbReference>
<evidence type="ECO:0000256" key="2">
    <source>
        <dbReference type="ARBA" id="ARBA00023242"/>
    </source>
</evidence>
<dbReference type="KEGG" id="ccac:CcaHIS019_0705980"/>
<dbReference type="CDD" id="cd12148">
    <property type="entry name" value="fungal_TF_MHR"/>
    <property type="match status" value="1"/>
</dbReference>
<gene>
    <name evidence="5" type="ORF">CcaverHIS019_0705980</name>
</gene>
<dbReference type="Pfam" id="PF04082">
    <property type="entry name" value="Fungal_trans"/>
    <property type="match status" value="1"/>
</dbReference>
<evidence type="ECO:0000313" key="6">
    <source>
        <dbReference type="Proteomes" id="UP001233271"/>
    </source>
</evidence>
<dbReference type="AlphaFoldDB" id="A0AA48LAP7"/>
<dbReference type="SUPFAM" id="SSF57701">
    <property type="entry name" value="Zn2/Cys6 DNA-binding domain"/>
    <property type="match status" value="1"/>
</dbReference>
<protein>
    <recommendedName>
        <fullName evidence="4">Zn(2)-C6 fungal-type domain-containing protein</fullName>
    </recommendedName>
</protein>
<dbReference type="PANTHER" id="PTHR47783">
    <property type="entry name" value="ZN(II)2CYS6 TRANSCRIPTION FACTOR (EUROFUNG)-RELATED"/>
    <property type="match status" value="1"/>
</dbReference>
<keyword evidence="2" id="KW-0539">Nucleus</keyword>
<dbReference type="InterPro" id="IPR007219">
    <property type="entry name" value="XnlR_reg_dom"/>
</dbReference>
<dbReference type="Gene3D" id="4.10.240.10">
    <property type="entry name" value="Zn(2)-C6 fungal-type DNA-binding domain"/>
    <property type="match status" value="1"/>
</dbReference>
<reference evidence="5" key="1">
    <citation type="journal article" date="2023" name="BMC Genomics">
        <title>Chromosome-level genome assemblies of Cutaneotrichosporon spp. (Trichosporonales, Basidiomycota) reveal imbalanced evolution between nucleotide sequences and chromosome synteny.</title>
        <authorList>
            <person name="Kobayashi Y."/>
            <person name="Kayamori A."/>
            <person name="Aoki K."/>
            <person name="Shiwa Y."/>
            <person name="Matsutani M."/>
            <person name="Fujita N."/>
            <person name="Sugita T."/>
            <person name="Iwasaki W."/>
            <person name="Tanaka N."/>
            <person name="Takashima M."/>
        </authorList>
    </citation>
    <scope>NUCLEOTIDE SEQUENCE</scope>
    <source>
        <strain evidence="5">HIS019</strain>
    </source>
</reference>
<dbReference type="InterPro" id="IPR036864">
    <property type="entry name" value="Zn2-C6_fun-type_DNA-bd_sf"/>
</dbReference>
<dbReference type="GO" id="GO:0006351">
    <property type="term" value="P:DNA-templated transcription"/>
    <property type="evidence" value="ECO:0007669"/>
    <property type="project" value="InterPro"/>
</dbReference>
<keyword evidence="1" id="KW-0479">Metal-binding</keyword>
<dbReference type="InterPro" id="IPR001138">
    <property type="entry name" value="Zn2Cys6_DnaBD"/>
</dbReference>
<evidence type="ECO:0000259" key="4">
    <source>
        <dbReference type="PROSITE" id="PS50048"/>
    </source>
</evidence>
<dbReference type="PANTHER" id="PTHR47783:SF1">
    <property type="entry name" value="ZN(II)2CYS6 TRANSCRIPTION FACTOR (EUROFUNG)"/>
    <property type="match status" value="1"/>
</dbReference>
<dbReference type="PROSITE" id="PS00463">
    <property type="entry name" value="ZN2_CY6_FUNGAL_1"/>
    <property type="match status" value="1"/>
</dbReference>
<keyword evidence="6" id="KW-1185">Reference proteome</keyword>
<dbReference type="SMART" id="SM00066">
    <property type="entry name" value="GAL4"/>
    <property type="match status" value="1"/>
</dbReference>
<organism evidence="5 6">
    <name type="scientific">Cutaneotrichosporon cavernicola</name>
    <dbReference type="NCBI Taxonomy" id="279322"/>
    <lineage>
        <taxon>Eukaryota</taxon>
        <taxon>Fungi</taxon>
        <taxon>Dikarya</taxon>
        <taxon>Basidiomycota</taxon>
        <taxon>Agaricomycotina</taxon>
        <taxon>Tremellomycetes</taxon>
        <taxon>Trichosporonales</taxon>
        <taxon>Trichosporonaceae</taxon>
        <taxon>Cutaneotrichosporon</taxon>
    </lineage>
</organism>
<feature type="domain" description="Zn(2)-C6 fungal-type" evidence="4">
    <location>
        <begin position="15"/>
        <end position="46"/>
    </location>
</feature>
<evidence type="ECO:0000313" key="5">
    <source>
        <dbReference type="EMBL" id="BEI95017.1"/>
    </source>
</evidence>
<feature type="region of interest" description="Disordered" evidence="3">
    <location>
        <begin position="70"/>
        <end position="98"/>
    </location>
</feature>
<sequence length="645" mass="69306">MEPSSMKRIERGKKACMPCRSRKCKCGGTPPAPCPNCLADGIDCAWPTEDGRSSAARKERARARRLASMAVRGLGRPPSKAERDAEGEAGTSTSTSVLGAETPAWMAGFADGFDMPFDPTQFILAMSSQLPTVECDVSPSAPLSPSDGKVVRITWWRPHGPTAIAPGLKRLSLKVRVAPSSPAHLPSPMGMGDIGVDGMPSPPLMAHLLQVFNEHFGCQFPALKQGPEGNVFLSNAIAATAARFTDHPAIAREGLKRSEYGNVFYARARAMLGDMLAVPSRETVLALVLMAHVGFGNDSESEEWMFTGMAVRMAIDLGQHLEPPHDPEREEEERLDRLTFWSVLLLDYALCFGTGRTTTFRPDEVTRRLPSLEDTGGGPFPHAARMMRAYGGLINLLNAPPHLRPDESEVAAARAAAVAEYNNLPPDMAWSATNLQLHTLAHTASAFLHIHLWMHTVLASAYLAPSAAPSRSGHATPVSALWRNSARTIGDALVLSDVIGPSYLALPFVNQAFYVAGCCYIKEIETAPQVVGEEGQAELFRSMLASVASTSITTLRAGLARQAEYWAGVGWVGGALAQRLEGIRADQVDLERVNEELETYVSVPEGVVRKPPAAVGEPMGGGVGEVAFGELDLLLPFDMGLPQPM</sequence>
<dbReference type="PROSITE" id="PS50048">
    <property type="entry name" value="ZN2_CY6_FUNGAL_2"/>
    <property type="match status" value="1"/>
</dbReference>
<dbReference type="GO" id="GO:0003677">
    <property type="term" value="F:DNA binding"/>
    <property type="evidence" value="ECO:0007669"/>
    <property type="project" value="InterPro"/>
</dbReference>
<accession>A0AA48LAP7</accession>
<dbReference type="GeneID" id="85498887"/>
<name>A0AA48LAP7_9TREE</name>
<evidence type="ECO:0000256" key="3">
    <source>
        <dbReference type="SAM" id="MobiDB-lite"/>
    </source>
</evidence>
<evidence type="ECO:0000256" key="1">
    <source>
        <dbReference type="ARBA" id="ARBA00022723"/>
    </source>
</evidence>